<accession>A0A5P1RDV8</accession>
<reference evidence="2 3" key="1">
    <citation type="journal article" date="2019" name="Biochem. Eng. J.">
        <title>Metabolic engineering of the marine bacteria Neptunomonas concharum for the production of acetoin and meso-2,3-butanediol from acetate.</title>
        <authorList>
            <person name="Li W."/>
            <person name="Pu N."/>
            <person name="Liu C.-X."/>
            <person name="Yuan Q.-P."/>
            <person name="Li Z.-J."/>
        </authorList>
    </citation>
    <scope>NUCLEOTIDE SEQUENCE [LARGE SCALE GENOMIC DNA]</scope>
    <source>
        <strain evidence="2 3">JCM17730</strain>
    </source>
</reference>
<dbReference type="SUPFAM" id="SSF47413">
    <property type="entry name" value="lambda repressor-like DNA-binding domains"/>
    <property type="match status" value="1"/>
</dbReference>
<name>A0A5P1RDV8_9GAMM</name>
<feature type="domain" description="HTH cro/C1-type" evidence="1">
    <location>
        <begin position="18"/>
        <end position="62"/>
    </location>
</feature>
<organism evidence="2 3">
    <name type="scientific">Neptunomonas concharum</name>
    <dbReference type="NCBI Taxonomy" id="1031538"/>
    <lineage>
        <taxon>Bacteria</taxon>
        <taxon>Pseudomonadati</taxon>
        <taxon>Pseudomonadota</taxon>
        <taxon>Gammaproteobacteria</taxon>
        <taxon>Oceanospirillales</taxon>
        <taxon>Oceanospirillaceae</taxon>
        <taxon>Neptunomonas</taxon>
    </lineage>
</organism>
<dbReference type="RefSeq" id="WP_138987945.1">
    <property type="nucleotide sequence ID" value="NZ_CP043869.1"/>
</dbReference>
<dbReference type="Proteomes" id="UP000324760">
    <property type="component" value="Chromosome"/>
</dbReference>
<proteinExistence type="predicted"/>
<evidence type="ECO:0000313" key="2">
    <source>
        <dbReference type="EMBL" id="QEQ97830.1"/>
    </source>
</evidence>
<dbReference type="InterPro" id="IPR010982">
    <property type="entry name" value="Lambda_DNA-bd_dom_sf"/>
</dbReference>
<dbReference type="Gene3D" id="1.10.260.40">
    <property type="entry name" value="lambda repressor-like DNA-binding domains"/>
    <property type="match status" value="1"/>
</dbReference>
<keyword evidence="3" id="KW-1185">Reference proteome</keyword>
<sequence length="270" mass="31146">MYQDLSSNLKLLCSYYPSIAEMCRRLGVNRSQFNRYLNGRYKPSPAIMRKLCDFFGVEEYELMLPASQFSRLIQVKPSPVALDMPAQVESKHMQILNQASSHQLERYLGYYFEYYMSMAVPGKILRNLICIEHQGDGIYYQRTERLKETGEEPAFNSKYLGVALFLTDRIFLTDYEALATNEVTETILTPSYKNRISRLHGLRIGVPASGLRTPSCARVVMEYLGGKVNVRKALRMCGLYDLDDESLDEAIKQAVRNDMQPEDWHFKART</sequence>
<evidence type="ECO:0000259" key="1">
    <source>
        <dbReference type="PROSITE" id="PS50943"/>
    </source>
</evidence>
<dbReference type="InterPro" id="IPR001387">
    <property type="entry name" value="Cro/C1-type_HTH"/>
</dbReference>
<dbReference type="OrthoDB" id="8902678at2"/>
<gene>
    <name evidence="2" type="ORF">F0U83_14475</name>
</gene>
<dbReference type="GO" id="GO:0003677">
    <property type="term" value="F:DNA binding"/>
    <property type="evidence" value="ECO:0007669"/>
    <property type="project" value="InterPro"/>
</dbReference>
<dbReference type="KEGG" id="ncu:F0U83_14475"/>
<dbReference type="Pfam" id="PF13560">
    <property type="entry name" value="HTH_31"/>
    <property type="match status" value="1"/>
</dbReference>
<protein>
    <submittedName>
        <fullName evidence="2">Helix-turn-helix transcriptional regulator</fullName>
    </submittedName>
</protein>
<evidence type="ECO:0000313" key="3">
    <source>
        <dbReference type="Proteomes" id="UP000324760"/>
    </source>
</evidence>
<dbReference type="AlphaFoldDB" id="A0A5P1RDV8"/>
<dbReference type="EMBL" id="CP043869">
    <property type="protein sequence ID" value="QEQ97830.1"/>
    <property type="molecule type" value="Genomic_DNA"/>
</dbReference>
<dbReference type="SMART" id="SM00530">
    <property type="entry name" value="HTH_XRE"/>
    <property type="match status" value="1"/>
</dbReference>
<dbReference type="CDD" id="cd00093">
    <property type="entry name" value="HTH_XRE"/>
    <property type="match status" value="1"/>
</dbReference>
<dbReference type="PROSITE" id="PS50943">
    <property type="entry name" value="HTH_CROC1"/>
    <property type="match status" value="1"/>
</dbReference>